<dbReference type="InterPro" id="IPR001763">
    <property type="entry name" value="Rhodanese-like_dom"/>
</dbReference>
<dbReference type="CDD" id="cd01449">
    <property type="entry name" value="TST_Repeat_2"/>
    <property type="match status" value="1"/>
</dbReference>
<dbReference type="EMBL" id="CP052766">
    <property type="protein sequence ID" value="QJR79314.1"/>
    <property type="molecule type" value="Genomic_DNA"/>
</dbReference>
<gene>
    <name evidence="5" type="ORF">CA267_000115</name>
    <name evidence="6" type="ORF">CA267_018900</name>
</gene>
<dbReference type="Pfam" id="PF00581">
    <property type="entry name" value="Rhodanese"/>
    <property type="match status" value="2"/>
</dbReference>
<name>A0A6M4MI22_9ALTE</name>
<reference evidence="6 7" key="3">
    <citation type="submission" date="2020-04" db="EMBL/GenBank/DDBJ databases">
        <title>Complete genome sequence of Alteromonas pelagimontana 5.12T.</title>
        <authorList>
            <person name="Sinha R.K."/>
            <person name="Krishnan K.P."/>
            <person name="Kurian J.P."/>
        </authorList>
    </citation>
    <scope>NUCLEOTIDE SEQUENCE [LARGE SCALE GENOMIC DNA]</scope>
    <source>
        <strain evidence="6 7">5.12</strain>
    </source>
</reference>
<sequence length="276" mass="29577">MKTALISVAELQQALVQEPLMILRALMKDPINGTADNHQSDFLPNTFNFDIDSEGSDPSSSLPHTFPGVDTLALHLGHIGLSIDTPVVVYDNHGIYSAPRVWWLLKALGHKNVKILDGGLPAWKAAALPINPGSAVPGHNRFYEPQPEADWFVGAGEVEASLGSATQIVDARSRDRFSGKVPEPRAGVRRGHIPGSYNVPFTELLKNQRFKKVRTLKDAFAQAGVDLSKPIICSCGSGVTACIAGVAALLSGATVVSVYDGSWAEWGANTQYPVEV</sequence>
<dbReference type="KEGG" id="apel:CA267_018900"/>
<evidence type="ECO:0000256" key="2">
    <source>
        <dbReference type="ARBA" id="ARBA00022737"/>
    </source>
</evidence>
<evidence type="ECO:0000256" key="3">
    <source>
        <dbReference type="RuleBase" id="RU000507"/>
    </source>
</evidence>
<organism evidence="6 7">
    <name type="scientific">Alteromonas pelagimontana</name>
    <dbReference type="NCBI Taxonomy" id="1858656"/>
    <lineage>
        <taxon>Bacteria</taxon>
        <taxon>Pseudomonadati</taxon>
        <taxon>Pseudomonadota</taxon>
        <taxon>Gammaproteobacteria</taxon>
        <taxon>Alteromonadales</taxon>
        <taxon>Alteromonadaceae</taxon>
        <taxon>Alteromonas/Salinimonas group</taxon>
        <taxon>Alteromonas</taxon>
    </lineage>
</organism>
<dbReference type="PANTHER" id="PTHR11364">
    <property type="entry name" value="THIOSULFATE SULFERTANSFERASE"/>
    <property type="match status" value="1"/>
</dbReference>
<proteinExistence type="predicted"/>
<dbReference type="EMBL" id="CP052766">
    <property type="protein sequence ID" value="QJR82672.1"/>
    <property type="molecule type" value="Genomic_DNA"/>
</dbReference>
<feature type="domain" description="Rhodanese" evidence="4">
    <location>
        <begin position="162"/>
        <end position="275"/>
    </location>
</feature>
<dbReference type="SMART" id="SM00450">
    <property type="entry name" value="RHOD"/>
    <property type="match status" value="2"/>
</dbReference>
<evidence type="ECO:0000259" key="4">
    <source>
        <dbReference type="PROSITE" id="PS50206"/>
    </source>
</evidence>
<keyword evidence="1 3" id="KW-0808">Transferase</keyword>
<dbReference type="PROSITE" id="PS50206">
    <property type="entry name" value="RHODANESE_3"/>
    <property type="match status" value="2"/>
</dbReference>
<dbReference type="InterPro" id="IPR001307">
    <property type="entry name" value="Thiosulphate_STrfase_CS"/>
</dbReference>
<accession>A0A6M4MI22</accession>
<dbReference type="PROSITE" id="PS00683">
    <property type="entry name" value="RHODANESE_2"/>
    <property type="match status" value="1"/>
</dbReference>
<evidence type="ECO:0000313" key="7">
    <source>
        <dbReference type="Proteomes" id="UP000219285"/>
    </source>
</evidence>
<dbReference type="InterPro" id="IPR036873">
    <property type="entry name" value="Rhodanese-like_dom_sf"/>
</dbReference>
<evidence type="ECO:0000256" key="1">
    <source>
        <dbReference type="ARBA" id="ARBA00022679"/>
    </source>
</evidence>
<protein>
    <recommendedName>
        <fullName evidence="3">Sulfurtransferase</fullName>
    </recommendedName>
</protein>
<keyword evidence="7" id="KW-1185">Reference proteome</keyword>
<dbReference type="Gene3D" id="3.40.250.10">
    <property type="entry name" value="Rhodanese-like domain"/>
    <property type="match status" value="2"/>
</dbReference>
<dbReference type="KEGG" id="apel:CA267_000115"/>
<dbReference type="OrthoDB" id="9781034at2"/>
<dbReference type="PANTHER" id="PTHR11364:SF27">
    <property type="entry name" value="SULFURTRANSFERASE"/>
    <property type="match status" value="1"/>
</dbReference>
<feature type="domain" description="Rhodanese" evidence="4">
    <location>
        <begin position="43"/>
        <end position="132"/>
    </location>
</feature>
<evidence type="ECO:0000313" key="6">
    <source>
        <dbReference type="EMBL" id="QJR82672.1"/>
    </source>
</evidence>
<dbReference type="AlphaFoldDB" id="A0A6M4MI22"/>
<reference evidence="6" key="2">
    <citation type="submission" date="2014-12" db="EMBL/GenBank/DDBJ databases">
        <authorList>
            <person name="Hua X."/>
            <person name="Chen Q."/>
            <person name="Li X."/>
            <person name="Feng Y."/>
            <person name="Ruan Z."/>
            <person name="Yu Y."/>
        </authorList>
    </citation>
    <scope>NUCLEOTIDE SEQUENCE</scope>
    <source>
        <strain evidence="6">5.12</strain>
    </source>
</reference>
<dbReference type="CDD" id="cd01448">
    <property type="entry name" value="TST_Repeat_1"/>
    <property type="match status" value="1"/>
</dbReference>
<dbReference type="RefSeq" id="WP_075609349.1">
    <property type="nucleotide sequence ID" value="NZ_CP052766.1"/>
</dbReference>
<keyword evidence="2" id="KW-0677">Repeat</keyword>
<dbReference type="FunFam" id="3.40.250.10:FF:000001">
    <property type="entry name" value="Sulfurtransferase"/>
    <property type="match status" value="1"/>
</dbReference>
<reference evidence="7" key="1">
    <citation type="submission" date="2014-12" db="EMBL/GenBank/DDBJ databases">
        <title>Complete genome sequence of a multi-drug resistant Klebsiella pneumoniae.</title>
        <authorList>
            <person name="Hua X."/>
            <person name="Chen Q."/>
            <person name="Li X."/>
            <person name="Feng Y."/>
            <person name="Ruan Z."/>
            <person name="Yu Y."/>
        </authorList>
    </citation>
    <scope>NUCLEOTIDE SEQUENCE [LARGE SCALE GENOMIC DNA]</scope>
    <source>
        <strain evidence="7">5.12</strain>
    </source>
</reference>
<dbReference type="InterPro" id="IPR045078">
    <property type="entry name" value="TST/MPST-like"/>
</dbReference>
<evidence type="ECO:0000313" key="5">
    <source>
        <dbReference type="EMBL" id="QJR79314.1"/>
    </source>
</evidence>
<dbReference type="SUPFAM" id="SSF52821">
    <property type="entry name" value="Rhodanese/Cell cycle control phosphatase"/>
    <property type="match status" value="2"/>
</dbReference>
<dbReference type="Proteomes" id="UP000219285">
    <property type="component" value="Chromosome"/>
</dbReference>
<dbReference type="GO" id="GO:0004792">
    <property type="term" value="F:thiosulfate-cyanide sulfurtransferase activity"/>
    <property type="evidence" value="ECO:0007669"/>
    <property type="project" value="InterPro"/>
</dbReference>